<evidence type="ECO:0000256" key="5">
    <source>
        <dbReference type="ARBA" id="ARBA00023163"/>
    </source>
</evidence>
<dbReference type="AlphaFoldDB" id="A0A5B8RM99"/>
<keyword evidence="4 6" id="KW-0238">DNA-binding</keyword>
<dbReference type="GO" id="GO:0000160">
    <property type="term" value="P:phosphorelay signal transduction system"/>
    <property type="evidence" value="ECO:0007669"/>
    <property type="project" value="UniProtKB-KW"/>
</dbReference>
<dbReference type="CDD" id="cd15831">
    <property type="entry name" value="BTAD"/>
    <property type="match status" value="1"/>
</dbReference>
<dbReference type="GO" id="GO:0003677">
    <property type="term" value="F:DNA binding"/>
    <property type="evidence" value="ECO:0007669"/>
    <property type="project" value="UniProtKB-UniRule"/>
</dbReference>
<dbReference type="SMART" id="SM01043">
    <property type="entry name" value="BTAD"/>
    <property type="match status" value="1"/>
</dbReference>
<accession>A0A5B8RM99</accession>
<reference evidence="8" key="1">
    <citation type="submission" date="2019-06" db="EMBL/GenBank/DDBJ databases">
        <authorList>
            <person name="Fu A."/>
            <person name="Liu R."/>
            <person name="Liu T."/>
        </authorList>
    </citation>
    <scope>NUCLEOTIDE SEQUENCE</scope>
    <source>
        <strain evidence="8">ATCC 21840</strain>
    </source>
</reference>
<dbReference type="PROSITE" id="PS51755">
    <property type="entry name" value="OMPR_PHOB"/>
    <property type="match status" value="1"/>
</dbReference>
<name>A0A5B8RM99_STRHY</name>
<evidence type="ECO:0000256" key="2">
    <source>
        <dbReference type="ARBA" id="ARBA00023012"/>
    </source>
</evidence>
<dbReference type="Pfam" id="PF00486">
    <property type="entry name" value="Trans_reg_C"/>
    <property type="match status" value="1"/>
</dbReference>
<sequence length="246" mass="27729">MRYEILGPLHVVDEKGSSLLRAQKLATVLAVLLIRSDQVVVADQLTREIWGELPPRRTTASIYVCISRLRKFLSRPGQPDPIVTRPGGYMLRRASSECDFDVFQRLVADGRKCLRGGEPAAAATRFEQALALWRGPAFGNVQPGPIMAGFLKRLAEMRIECAEMSAEAQLELGRHRELVGRLRSLVDEFPLRETFYGQLMLALYRSDRKSEALGIYESARRVLDRELGLEPGRKLRELRHTVLAST</sequence>
<evidence type="ECO:0000256" key="3">
    <source>
        <dbReference type="ARBA" id="ARBA00023015"/>
    </source>
</evidence>
<proteinExistence type="inferred from homology"/>
<dbReference type="SUPFAM" id="SSF48452">
    <property type="entry name" value="TPR-like"/>
    <property type="match status" value="1"/>
</dbReference>
<dbReference type="EMBL" id="MN071207">
    <property type="protein sequence ID" value="QEA08885.1"/>
    <property type="molecule type" value="Genomic_DNA"/>
</dbReference>
<keyword evidence="3" id="KW-0805">Transcription regulation</keyword>
<dbReference type="PANTHER" id="PTHR35807">
    <property type="entry name" value="TRANSCRIPTIONAL REGULATOR REDD-RELATED"/>
    <property type="match status" value="1"/>
</dbReference>
<dbReference type="PANTHER" id="PTHR35807:SF1">
    <property type="entry name" value="TRANSCRIPTIONAL REGULATOR REDD"/>
    <property type="match status" value="1"/>
</dbReference>
<feature type="DNA-binding region" description="OmpR/PhoB-type" evidence="6">
    <location>
        <begin position="1"/>
        <end position="93"/>
    </location>
</feature>
<protein>
    <submittedName>
        <fullName evidence="8">JenR1</fullName>
    </submittedName>
</protein>
<keyword evidence="2" id="KW-0902">Two-component regulatory system</keyword>
<comment type="similarity">
    <text evidence="1">Belongs to the AfsR/DnrI/RedD regulatory family.</text>
</comment>
<dbReference type="SMART" id="SM00862">
    <property type="entry name" value="Trans_reg_C"/>
    <property type="match status" value="1"/>
</dbReference>
<organism evidence="8">
    <name type="scientific">Streptomyces hygroscopicus</name>
    <dbReference type="NCBI Taxonomy" id="1912"/>
    <lineage>
        <taxon>Bacteria</taxon>
        <taxon>Bacillati</taxon>
        <taxon>Actinomycetota</taxon>
        <taxon>Actinomycetes</taxon>
        <taxon>Kitasatosporales</taxon>
        <taxon>Streptomycetaceae</taxon>
        <taxon>Streptomyces</taxon>
        <taxon>Streptomyces violaceusniger group</taxon>
    </lineage>
</organism>
<evidence type="ECO:0000256" key="4">
    <source>
        <dbReference type="ARBA" id="ARBA00023125"/>
    </source>
</evidence>
<dbReference type="GO" id="GO:0006355">
    <property type="term" value="P:regulation of DNA-templated transcription"/>
    <property type="evidence" value="ECO:0007669"/>
    <property type="project" value="InterPro"/>
</dbReference>
<evidence type="ECO:0000256" key="6">
    <source>
        <dbReference type="PROSITE-ProRule" id="PRU01091"/>
    </source>
</evidence>
<dbReference type="InterPro" id="IPR001867">
    <property type="entry name" value="OmpR/PhoB-type_DNA-bd"/>
</dbReference>
<dbReference type="InterPro" id="IPR011990">
    <property type="entry name" value="TPR-like_helical_dom_sf"/>
</dbReference>
<evidence type="ECO:0000259" key="7">
    <source>
        <dbReference type="PROSITE" id="PS51755"/>
    </source>
</evidence>
<evidence type="ECO:0000256" key="1">
    <source>
        <dbReference type="ARBA" id="ARBA00005820"/>
    </source>
</evidence>
<keyword evidence="5" id="KW-0804">Transcription</keyword>
<dbReference type="Pfam" id="PF03704">
    <property type="entry name" value="BTAD"/>
    <property type="match status" value="1"/>
</dbReference>
<dbReference type="SUPFAM" id="SSF46894">
    <property type="entry name" value="C-terminal effector domain of the bipartite response regulators"/>
    <property type="match status" value="1"/>
</dbReference>
<dbReference type="Gene3D" id="1.25.40.10">
    <property type="entry name" value="Tetratricopeptide repeat domain"/>
    <property type="match status" value="1"/>
</dbReference>
<gene>
    <name evidence="8" type="primary">jenR1</name>
</gene>
<evidence type="ECO:0000313" key="8">
    <source>
        <dbReference type="EMBL" id="QEA08885.1"/>
    </source>
</evidence>
<dbReference type="InterPro" id="IPR036388">
    <property type="entry name" value="WH-like_DNA-bd_sf"/>
</dbReference>
<dbReference type="InterPro" id="IPR051677">
    <property type="entry name" value="AfsR-DnrI-RedD_regulator"/>
</dbReference>
<dbReference type="InterPro" id="IPR005158">
    <property type="entry name" value="BTAD"/>
</dbReference>
<dbReference type="InterPro" id="IPR016032">
    <property type="entry name" value="Sig_transdc_resp-reg_C-effctor"/>
</dbReference>
<feature type="domain" description="OmpR/PhoB-type" evidence="7">
    <location>
        <begin position="1"/>
        <end position="93"/>
    </location>
</feature>
<dbReference type="Gene3D" id="1.10.10.10">
    <property type="entry name" value="Winged helix-like DNA-binding domain superfamily/Winged helix DNA-binding domain"/>
    <property type="match status" value="1"/>
</dbReference>